<keyword evidence="2" id="KW-0560">Oxidoreductase</keyword>
<dbReference type="InterPro" id="IPR002347">
    <property type="entry name" value="SDR_fam"/>
</dbReference>
<sequence length="289" mass="31162">MEFKEKQQDGQPVQQQNKQPGEVEPMDPKPVHDNPEYKGSDKLKDKTALITGGDSGIGKAAAIAYAKEGADVAIVYLDEHEDAEQTKKEIESYGRRCLLLPGDGGDDQFAKKAVEDTIKEFGQLDVLINNAAEQHPQEKIEDISKDQLEKTFRTNVFSMFYFIQAALPHLKEGAAIINTTSVTAYDGSAGLIDYSATNGAVTTLIRSLSTSLASKGIRVNGVAPGPIWTPLIPSTFGEDKVESFGTNTPMGRPGQPAELAPAFVLLGSQDSSYMTGQVIHVNGGRFVTT</sequence>
<feature type="compositionally biased region" description="Basic and acidic residues" evidence="3">
    <location>
        <begin position="26"/>
        <end position="45"/>
    </location>
</feature>
<dbReference type="PRINTS" id="PR00081">
    <property type="entry name" value="GDHRDH"/>
</dbReference>
<dbReference type="FunFam" id="3.40.50.720:FF:000084">
    <property type="entry name" value="Short-chain dehydrogenase reductase"/>
    <property type="match status" value="1"/>
</dbReference>
<dbReference type="GO" id="GO:0016614">
    <property type="term" value="F:oxidoreductase activity, acting on CH-OH group of donors"/>
    <property type="evidence" value="ECO:0007669"/>
    <property type="project" value="UniProtKB-ARBA"/>
</dbReference>
<dbReference type="Gene3D" id="3.40.50.720">
    <property type="entry name" value="NAD(P)-binding Rossmann-like Domain"/>
    <property type="match status" value="1"/>
</dbReference>
<gene>
    <name evidence="5" type="ORF">ATL39_2858</name>
</gene>
<evidence type="ECO:0000256" key="1">
    <source>
        <dbReference type="ARBA" id="ARBA00006484"/>
    </source>
</evidence>
<dbReference type="SUPFAM" id="SSF51735">
    <property type="entry name" value="NAD(P)-binding Rossmann-fold domains"/>
    <property type="match status" value="1"/>
</dbReference>
<dbReference type="NCBIfam" id="NF005214">
    <property type="entry name" value="PRK06701.1"/>
    <property type="match status" value="1"/>
</dbReference>
<dbReference type="InterPro" id="IPR036291">
    <property type="entry name" value="NAD(P)-bd_dom_sf"/>
</dbReference>
<organism evidence="5 6">
    <name type="scientific">Sinobaca qinghaiensis</name>
    <dbReference type="NCBI Taxonomy" id="342944"/>
    <lineage>
        <taxon>Bacteria</taxon>
        <taxon>Bacillati</taxon>
        <taxon>Bacillota</taxon>
        <taxon>Bacilli</taxon>
        <taxon>Bacillales</taxon>
        <taxon>Sporolactobacillaceae</taxon>
        <taxon>Sinobaca</taxon>
    </lineage>
</organism>
<dbReference type="Proteomes" id="UP000285120">
    <property type="component" value="Unassembled WGS sequence"/>
</dbReference>
<dbReference type="InterPro" id="IPR057326">
    <property type="entry name" value="KR_dom"/>
</dbReference>
<comment type="similarity">
    <text evidence="1">Belongs to the short-chain dehydrogenases/reductases (SDR) family.</text>
</comment>
<keyword evidence="6" id="KW-1185">Reference proteome</keyword>
<dbReference type="CDD" id="cd05355">
    <property type="entry name" value="SDR_c1"/>
    <property type="match status" value="1"/>
</dbReference>
<feature type="compositionally biased region" description="Polar residues" evidence="3">
    <location>
        <begin position="9"/>
        <end position="19"/>
    </location>
</feature>
<evidence type="ECO:0000313" key="5">
    <source>
        <dbReference type="EMBL" id="RKD69440.1"/>
    </source>
</evidence>
<dbReference type="GO" id="GO:0008206">
    <property type="term" value="P:bile acid metabolic process"/>
    <property type="evidence" value="ECO:0007669"/>
    <property type="project" value="UniProtKB-ARBA"/>
</dbReference>
<evidence type="ECO:0000256" key="3">
    <source>
        <dbReference type="SAM" id="MobiDB-lite"/>
    </source>
</evidence>
<feature type="domain" description="Ketoreductase" evidence="4">
    <location>
        <begin position="46"/>
        <end position="231"/>
    </location>
</feature>
<name>A0A419UWD6_9BACL</name>
<evidence type="ECO:0000259" key="4">
    <source>
        <dbReference type="SMART" id="SM00822"/>
    </source>
</evidence>
<dbReference type="PRINTS" id="PR00080">
    <property type="entry name" value="SDRFAMILY"/>
</dbReference>
<comment type="caution">
    <text evidence="5">The sequence shown here is derived from an EMBL/GenBank/DDBJ whole genome shotgun (WGS) entry which is preliminary data.</text>
</comment>
<accession>A0A419UWD6</accession>
<reference evidence="5 6" key="1">
    <citation type="submission" date="2018-09" db="EMBL/GenBank/DDBJ databases">
        <title>Genomic Encyclopedia of Archaeal and Bacterial Type Strains, Phase II (KMG-II): from individual species to whole genera.</title>
        <authorList>
            <person name="Goeker M."/>
        </authorList>
    </citation>
    <scope>NUCLEOTIDE SEQUENCE [LARGE SCALE GENOMIC DNA]</scope>
    <source>
        <strain evidence="5 6">DSM 17008</strain>
    </source>
</reference>
<evidence type="ECO:0000256" key="2">
    <source>
        <dbReference type="ARBA" id="ARBA00023002"/>
    </source>
</evidence>
<dbReference type="AlphaFoldDB" id="A0A419UWD6"/>
<feature type="region of interest" description="Disordered" evidence="3">
    <location>
        <begin position="1"/>
        <end position="45"/>
    </location>
</feature>
<dbReference type="SMART" id="SM00822">
    <property type="entry name" value="PKS_KR"/>
    <property type="match status" value="1"/>
</dbReference>
<dbReference type="OrthoDB" id="9803333at2"/>
<dbReference type="RefSeq" id="WP_120194013.1">
    <property type="nucleotide sequence ID" value="NZ_RAPK01000011.1"/>
</dbReference>
<protein>
    <recommendedName>
        <fullName evidence="4">Ketoreductase domain-containing protein</fullName>
    </recommendedName>
</protein>
<evidence type="ECO:0000313" key="6">
    <source>
        <dbReference type="Proteomes" id="UP000285120"/>
    </source>
</evidence>
<dbReference type="PANTHER" id="PTHR48107:SF16">
    <property type="entry name" value="NADPH-DEPENDENT ALDEHYDE REDUCTASE 1, CHLOROPLASTIC"/>
    <property type="match status" value="1"/>
</dbReference>
<dbReference type="Pfam" id="PF13561">
    <property type="entry name" value="adh_short_C2"/>
    <property type="match status" value="1"/>
</dbReference>
<proteinExistence type="inferred from homology"/>
<dbReference type="PANTHER" id="PTHR48107">
    <property type="entry name" value="NADPH-DEPENDENT ALDEHYDE REDUCTASE-LIKE PROTEIN, CHLOROPLASTIC-RELATED"/>
    <property type="match status" value="1"/>
</dbReference>
<dbReference type="EMBL" id="RAPK01000011">
    <property type="protein sequence ID" value="RKD69440.1"/>
    <property type="molecule type" value="Genomic_DNA"/>
</dbReference>